<gene>
    <name evidence="2" type="ORF">YZ54_00350</name>
</gene>
<dbReference type="AlphaFoldDB" id="A0A5L4EZL1"/>
<organism evidence="2">
    <name type="scientific">Campylobacter upsaliensis</name>
    <dbReference type="NCBI Taxonomy" id="28080"/>
    <lineage>
        <taxon>Bacteria</taxon>
        <taxon>Pseudomonadati</taxon>
        <taxon>Campylobacterota</taxon>
        <taxon>Epsilonproteobacteria</taxon>
        <taxon>Campylobacterales</taxon>
        <taxon>Campylobacteraceae</taxon>
        <taxon>Campylobacter</taxon>
    </lineage>
</organism>
<proteinExistence type="predicted"/>
<evidence type="ECO:0000313" key="2">
    <source>
        <dbReference type="EMBL" id="EAJ7103963.1"/>
    </source>
</evidence>
<feature type="region of interest" description="Disordered" evidence="1">
    <location>
        <begin position="116"/>
        <end position="148"/>
    </location>
</feature>
<name>A0A5L4EZL1_CAMUP</name>
<evidence type="ECO:0000256" key="1">
    <source>
        <dbReference type="SAM" id="MobiDB-lite"/>
    </source>
</evidence>
<comment type="caution">
    <text evidence="2">The sequence shown here is derived from an EMBL/GenBank/DDBJ whole genome shotgun (WGS) entry which is preliminary data.</text>
</comment>
<sequence>MLELHPILAEILHIISELEKMQDKSTIATLKQITQLDSEIFHSILSDLAIKGYVENLSGVLKFSKNGKELLQKRKERVVEQESKYVQIDAIFGDVVAVAQRAKDIRLEDRADKEAIELKPEAQKRPRHNENFKDNLTQSKSYERNSMG</sequence>
<protein>
    <submittedName>
        <fullName evidence="2">Uncharacterized protein</fullName>
    </submittedName>
</protein>
<accession>A0A5L4EZL1</accession>
<reference evidence="2" key="1">
    <citation type="submission" date="2018-05" db="EMBL/GenBank/DDBJ databases">
        <authorList>
            <consortium name="PulseNet: The National Subtyping Network for Foodborne Disease Surveillance"/>
            <person name="Tarr C.L."/>
            <person name="Trees E."/>
            <person name="Katz L.S."/>
            <person name="Carleton-Romer H.A."/>
            <person name="Stroika S."/>
            <person name="Kucerova Z."/>
            <person name="Roache K.F."/>
            <person name="Sabol A.L."/>
            <person name="Besser J."/>
            <person name="Gerner-Smidt P."/>
        </authorList>
    </citation>
    <scope>NUCLEOTIDE SEQUENCE</scope>
    <source>
        <strain evidence="2">D2813</strain>
    </source>
</reference>
<feature type="compositionally biased region" description="Basic and acidic residues" evidence="1">
    <location>
        <begin position="116"/>
        <end position="133"/>
    </location>
</feature>
<dbReference type="EMBL" id="AACABH010000001">
    <property type="protein sequence ID" value="EAJ7103963.1"/>
    <property type="molecule type" value="Genomic_DNA"/>
</dbReference>